<dbReference type="GO" id="GO:0006508">
    <property type="term" value="P:proteolysis"/>
    <property type="evidence" value="ECO:0007669"/>
    <property type="project" value="UniProtKB-KW"/>
</dbReference>
<proteinExistence type="inferred from homology"/>
<evidence type="ECO:0000256" key="2">
    <source>
        <dbReference type="ARBA" id="ARBA00011073"/>
    </source>
</evidence>
<dbReference type="EMBL" id="PKMF04000257">
    <property type="protein sequence ID" value="KAK7840629.1"/>
    <property type="molecule type" value="Genomic_DNA"/>
</dbReference>
<dbReference type="GO" id="GO:0005576">
    <property type="term" value="C:extracellular region"/>
    <property type="evidence" value="ECO:0007669"/>
    <property type="project" value="UniProtKB-SubCell"/>
</dbReference>
<dbReference type="Pfam" id="PF05922">
    <property type="entry name" value="Inhibitor_I9"/>
    <property type="match status" value="1"/>
</dbReference>
<sequence length="150" mass="17297">MTRVVLVLHESVEDSNRIKLQQFWRENLLERFDGVDEEGEFDAPPPLGLLAFRFCARERDGFSTFLTQSKADTIGKNPSVLAVFEDHRRELHTTRSPQFLGLRNQRGLWSDSDYDSNVIIGLLDTCIWPERRSFLDRNLGGRELVGGCWV</sequence>
<dbReference type="GO" id="GO:0004252">
    <property type="term" value="F:serine-type endopeptidase activity"/>
    <property type="evidence" value="ECO:0007669"/>
    <property type="project" value="InterPro"/>
</dbReference>
<keyword evidence="6" id="KW-1185">Reference proteome</keyword>
<dbReference type="SUPFAM" id="SSF52743">
    <property type="entry name" value="Subtilisin-like"/>
    <property type="match status" value="1"/>
</dbReference>
<accession>A0AAW0KQ63</accession>
<dbReference type="InterPro" id="IPR045051">
    <property type="entry name" value="SBT"/>
</dbReference>
<feature type="domain" description="Inhibitor I9" evidence="4">
    <location>
        <begin position="60"/>
        <end position="92"/>
    </location>
</feature>
<comment type="similarity">
    <text evidence="2">Belongs to the peptidase S8 family.</text>
</comment>
<dbReference type="AlphaFoldDB" id="A0AAW0KQ63"/>
<reference evidence="5 6" key="1">
    <citation type="journal article" date="2018" name="Sci. Data">
        <title>The draft genome sequence of cork oak.</title>
        <authorList>
            <person name="Ramos A.M."/>
            <person name="Usie A."/>
            <person name="Barbosa P."/>
            <person name="Barros P.M."/>
            <person name="Capote T."/>
            <person name="Chaves I."/>
            <person name="Simoes F."/>
            <person name="Abreu I."/>
            <person name="Carrasquinho I."/>
            <person name="Faro C."/>
            <person name="Guimaraes J.B."/>
            <person name="Mendonca D."/>
            <person name="Nobrega F."/>
            <person name="Rodrigues L."/>
            <person name="Saibo N.J.M."/>
            <person name="Varela M.C."/>
            <person name="Egas C."/>
            <person name="Matos J."/>
            <person name="Miguel C.M."/>
            <person name="Oliveira M.M."/>
            <person name="Ricardo C.P."/>
            <person name="Goncalves S."/>
        </authorList>
    </citation>
    <scope>NUCLEOTIDE SEQUENCE [LARGE SCALE GENOMIC DNA]</scope>
    <source>
        <strain evidence="6">cv. HL8</strain>
    </source>
</reference>
<evidence type="ECO:0000256" key="3">
    <source>
        <dbReference type="ARBA" id="ARBA00022729"/>
    </source>
</evidence>
<keyword evidence="3" id="KW-0732">Signal</keyword>
<comment type="caution">
    <text evidence="5">The sequence shown here is derived from an EMBL/GenBank/DDBJ whole genome shotgun (WGS) entry which is preliminary data.</text>
</comment>
<dbReference type="PANTHER" id="PTHR10795">
    <property type="entry name" value="PROPROTEIN CONVERTASE SUBTILISIN/KEXIN"/>
    <property type="match status" value="1"/>
</dbReference>
<evidence type="ECO:0000313" key="5">
    <source>
        <dbReference type="EMBL" id="KAK7840629.1"/>
    </source>
</evidence>
<evidence type="ECO:0000256" key="1">
    <source>
        <dbReference type="ARBA" id="ARBA00004613"/>
    </source>
</evidence>
<dbReference type="Gene3D" id="3.40.50.200">
    <property type="entry name" value="Peptidase S8/S53 domain"/>
    <property type="match status" value="1"/>
</dbReference>
<organism evidence="5 6">
    <name type="scientific">Quercus suber</name>
    <name type="common">Cork oak</name>
    <dbReference type="NCBI Taxonomy" id="58331"/>
    <lineage>
        <taxon>Eukaryota</taxon>
        <taxon>Viridiplantae</taxon>
        <taxon>Streptophyta</taxon>
        <taxon>Embryophyta</taxon>
        <taxon>Tracheophyta</taxon>
        <taxon>Spermatophyta</taxon>
        <taxon>Magnoliopsida</taxon>
        <taxon>eudicotyledons</taxon>
        <taxon>Gunneridae</taxon>
        <taxon>Pentapetalae</taxon>
        <taxon>rosids</taxon>
        <taxon>fabids</taxon>
        <taxon>Fagales</taxon>
        <taxon>Fagaceae</taxon>
        <taxon>Quercus</taxon>
    </lineage>
</organism>
<dbReference type="Proteomes" id="UP000237347">
    <property type="component" value="Unassembled WGS sequence"/>
</dbReference>
<gene>
    <name evidence="5" type="primary">SBT1.6_0</name>
    <name evidence="5" type="ORF">CFP56_016368</name>
</gene>
<dbReference type="InterPro" id="IPR010259">
    <property type="entry name" value="S8pro/Inhibitor_I9"/>
</dbReference>
<dbReference type="InterPro" id="IPR036852">
    <property type="entry name" value="Peptidase_S8/S53_dom_sf"/>
</dbReference>
<protein>
    <submittedName>
        <fullName evidence="5">Subtilisin-like protease sbt1.6</fullName>
    </submittedName>
</protein>
<name>A0AAW0KQ63_QUESU</name>
<evidence type="ECO:0000313" key="6">
    <source>
        <dbReference type="Proteomes" id="UP000237347"/>
    </source>
</evidence>
<evidence type="ECO:0000259" key="4">
    <source>
        <dbReference type="Pfam" id="PF05922"/>
    </source>
</evidence>
<comment type="subcellular location">
    <subcellularLocation>
        <location evidence="1">Secreted</location>
    </subcellularLocation>
</comment>